<evidence type="ECO:0000313" key="2">
    <source>
        <dbReference type="Proteomes" id="UP001057134"/>
    </source>
</evidence>
<reference evidence="1" key="1">
    <citation type="submission" date="2018-02" db="EMBL/GenBank/DDBJ databases">
        <authorList>
            <person name="Kim S.-K."/>
            <person name="Jung H.-I."/>
            <person name="Lee S.-W."/>
        </authorList>
    </citation>
    <scope>NUCLEOTIDE SEQUENCE</scope>
    <source>
        <strain evidence="1">SK3146</strain>
    </source>
</reference>
<evidence type="ECO:0000313" key="1">
    <source>
        <dbReference type="EMBL" id="UQZ83335.1"/>
    </source>
</evidence>
<organism evidence="1 2">
    <name type="scientific">Paenibacillus konkukensis</name>
    <dbReference type="NCBI Taxonomy" id="2020716"/>
    <lineage>
        <taxon>Bacteria</taxon>
        <taxon>Bacillati</taxon>
        <taxon>Bacillota</taxon>
        <taxon>Bacilli</taxon>
        <taxon>Bacillales</taxon>
        <taxon>Paenibacillaceae</taxon>
        <taxon>Paenibacillus</taxon>
    </lineage>
</organism>
<protein>
    <recommendedName>
        <fullName evidence="3">Hemolysin</fullName>
    </recommendedName>
</protein>
<keyword evidence="2" id="KW-1185">Reference proteome</keyword>
<gene>
    <name evidence="1" type="ORF">SK3146_02522</name>
</gene>
<proteinExistence type="predicted"/>
<sequence>MLNPIILQEFADHLDKRIVSADVQIDGVTYPAQIRRSFLEGATVRKHIYLTKGPYGTVTRARLLGASGEMIAQRTDPQQHSADKGLLLEFKFAIQEV</sequence>
<accession>A0ABY4RN01</accession>
<dbReference type="RefSeq" id="WP_111155669.1">
    <property type="nucleotide sequence ID" value="NZ_CP027059.1"/>
</dbReference>
<dbReference type="Proteomes" id="UP001057134">
    <property type="component" value="Chromosome"/>
</dbReference>
<evidence type="ECO:0008006" key="3">
    <source>
        <dbReference type="Google" id="ProtNLM"/>
    </source>
</evidence>
<name>A0ABY4RN01_9BACL</name>
<reference evidence="1" key="2">
    <citation type="journal article" date="2021" name="J Anim Sci Technol">
        <title>Complete genome sequence of Paenibacillus konkukensis sp. nov. SK3146 as a potential probiotic strain.</title>
        <authorList>
            <person name="Jung H.I."/>
            <person name="Park S."/>
            <person name="Niu K.M."/>
            <person name="Lee S.W."/>
            <person name="Kothari D."/>
            <person name="Yi K.J."/>
            <person name="Kim S.K."/>
        </authorList>
    </citation>
    <scope>NUCLEOTIDE SEQUENCE</scope>
    <source>
        <strain evidence="1">SK3146</strain>
    </source>
</reference>
<dbReference type="EMBL" id="CP027059">
    <property type="protein sequence ID" value="UQZ83335.1"/>
    <property type="molecule type" value="Genomic_DNA"/>
</dbReference>